<evidence type="ECO:0000313" key="1">
    <source>
        <dbReference type="EMBL" id="EAX87376.1"/>
    </source>
</evidence>
<dbReference type="KEGG" id="tva:4745028"/>
<dbReference type="AlphaFoldDB" id="A2G636"/>
<dbReference type="EMBL" id="DS114463">
    <property type="protein sequence ID" value="EAX87376.1"/>
    <property type="molecule type" value="Genomic_DNA"/>
</dbReference>
<organism evidence="1 2">
    <name type="scientific">Trichomonas vaginalis (strain ATCC PRA-98 / G3)</name>
    <dbReference type="NCBI Taxonomy" id="412133"/>
    <lineage>
        <taxon>Eukaryota</taxon>
        <taxon>Metamonada</taxon>
        <taxon>Parabasalia</taxon>
        <taxon>Trichomonadida</taxon>
        <taxon>Trichomonadidae</taxon>
        <taxon>Trichomonas</taxon>
    </lineage>
</organism>
<proteinExistence type="predicted"/>
<sequence>MLEKINPTELSNLSIPLGIAFTPSKQFISPQFEFTVTKMVKIRKENQHYLKFDPEMTVEYILFVGTTTGEILTFLIYSKNSKYEIKLFTIIDISKHRINSITESYDYICIQTVTSLSNDGSISIISVLDQIVLAHYPAQYVFNSFGLCCTYISEFSYLAIEDSYRIAYSKINSDQTLGTLGPFVPVITNVQDSHPYFVVYQEKGNFSILTYNSNQLSMVYYYTASGQNKKTIVSPEISFFAIYDAKNWKISDGFQILFEKTEENNVIDIYWVTNTIFCVHTSKTTYKFKIISNDIYKLFETAKSNSKIQLELIVGNRVTDFHYESSKEPTKFYKNIKIEMISELDIEYNDCCYDNDLAVYINNDNSLKLYINSEKVSEESVSGHFKGNVLSLHMCEDDIVTIDDKFNIMKNDQKITNIQDSYRIITDINMMLVFTNSNKIINITDNLVYLPFTEKIRWVIKPNDDKFFAFVTSKSFCLFDQDQIIGSQSFSVEIIDAFFIEDFLIITLINGDCLAINRDCEIVSKQYNYKELKRSKIRNGMRFIEFPGLSTVATIMDSKTFDAKFYKKYEKFLVLYGAKCKITIPMLENFDIYNFTPLVSTQHYVLSLINKQEFKTTPSLFYLAVFASTADKKVSNIIFSSLPTIFQHLEPEFVFDQIENIRKTYCNQDTLITFFFNFIYVFPKSVKLVPDIYKELIYKNCLSDLQKLSKISICFDHIDSIINTHEFLVAVQNAFHEKSFPFMKIVRDHYVKMCFKLKDGVKCLFSFIKFLENDDSHLIVEVLFSICSQKEKNYKEVIKTLSDQFPFMCFYNDSVFIAEKNGKITQILITPAKRIYLETNFVTNMISINSQGSWLLVANPSAAMFIPLQEPMKTSIGISQFEISGNEEIPFSASWDKDSVKVLSSRGKITSLSIPK</sequence>
<evidence type="ECO:0000313" key="2">
    <source>
        <dbReference type="Proteomes" id="UP000001542"/>
    </source>
</evidence>
<gene>
    <name evidence="1" type="ORF">TVAG_024420</name>
</gene>
<dbReference type="InParanoid" id="A2G636"/>
<name>A2G636_TRIV3</name>
<keyword evidence="2" id="KW-1185">Reference proteome</keyword>
<dbReference type="VEuPathDB" id="TrichDB:TVAG_024420"/>
<reference evidence="1" key="1">
    <citation type="submission" date="2006-10" db="EMBL/GenBank/DDBJ databases">
        <authorList>
            <person name="Amadeo P."/>
            <person name="Zhao Q."/>
            <person name="Wortman J."/>
            <person name="Fraser-Liggett C."/>
            <person name="Carlton J."/>
        </authorList>
    </citation>
    <scope>NUCLEOTIDE SEQUENCE</scope>
    <source>
        <strain evidence="1">G3</strain>
    </source>
</reference>
<dbReference type="Proteomes" id="UP000001542">
    <property type="component" value="Unassembled WGS sequence"/>
</dbReference>
<dbReference type="RefSeq" id="XP_001300306.1">
    <property type="nucleotide sequence ID" value="XM_001300305.1"/>
</dbReference>
<reference evidence="1" key="2">
    <citation type="journal article" date="2007" name="Science">
        <title>Draft genome sequence of the sexually transmitted pathogen Trichomonas vaginalis.</title>
        <authorList>
            <person name="Carlton J.M."/>
            <person name="Hirt R.P."/>
            <person name="Silva J.C."/>
            <person name="Delcher A.L."/>
            <person name="Schatz M."/>
            <person name="Zhao Q."/>
            <person name="Wortman J.R."/>
            <person name="Bidwell S.L."/>
            <person name="Alsmark U.C.M."/>
            <person name="Besteiro S."/>
            <person name="Sicheritz-Ponten T."/>
            <person name="Noel C.J."/>
            <person name="Dacks J.B."/>
            <person name="Foster P.G."/>
            <person name="Simillion C."/>
            <person name="Van de Peer Y."/>
            <person name="Miranda-Saavedra D."/>
            <person name="Barton G.J."/>
            <person name="Westrop G.D."/>
            <person name="Mueller S."/>
            <person name="Dessi D."/>
            <person name="Fiori P.L."/>
            <person name="Ren Q."/>
            <person name="Paulsen I."/>
            <person name="Zhang H."/>
            <person name="Bastida-Corcuera F.D."/>
            <person name="Simoes-Barbosa A."/>
            <person name="Brown M.T."/>
            <person name="Hayes R.D."/>
            <person name="Mukherjee M."/>
            <person name="Okumura C.Y."/>
            <person name="Schneider R."/>
            <person name="Smith A.J."/>
            <person name="Vanacova S."/>
            <person name="Villalvazo M."/>
            <person name="Haas B.J."/>
            <person name="Pertea M."/>
            <person name="Feldblyum T.V."/>
            <person name="Utterback T.R."/>
            <person name="Shu C.L."/>
            <person name="Osoegawa K."/>
            <person name="de Jong P.J."/>
            <person name="Hrdy I."/>
            <person name="Horvathova L."/>
            <person name="Zubacova Z."/>
            <person name="Dolezal P."/>
            <person name="Malik S.B."/>
            <person name="Logsdon J.M. Jr."/>
            <person name="Henze K."/>
            <person name="Gupta A."/>
            <person name="Wang C.C."/>
            <person name="Dunne R.L."/>
            <person name="Upcroft J.A."/>
            <person name="Upcroft P."/>
            <person name="White O."/>
            <person name="Salzberg S.L."/>
            <person name="Tang P."/>
            <person name="Chiu C.-H."/>
            <person name="Lee Y.-S."/>
            <person name="Embley T.M."/>
            <person name="Coombs G.H."/>
            <person name="Mottram J.C."/>
            <person name="Tachezy J."/>
            <person name="Fraser-Liggett C.M."/>
            <person name="Johnson P.J."/>
        </authorList>
    </citation>
    <scope>NUCLEOTIDE SEQUENCE [LARGE SCALE GENOMIC DNA]</scope>
    <source>
        <strain evidence="1">G3</strain>
    </source>
</reference>
<accession>A2G636</accession>
<dbReference type="VEuPathDB" id="TrichDB:TVAGG3_0897050"/>
<protein>
    <submittedName>
        <fullName evidence="1">Uncharacterized protein</fullName>
    </submittedName>
</protein>